<dbReference type="AlphaFoldDB" id="A0A853B6Q2"/>
<organism evidence="1 2">
    <name type="scientific">Amycolatopsis endophytica</name>
    <dbReference type="NCBI Taxonomy" id="860233"/>
    <lineage>
        <taxon>Bacteria</taxon>
        <taxon>Bacillati</taxon>
        <taxon>Actinomycetota</taxon>
        <taxon>Actinomycetes</taxon>
        <taxon>Pseudonocardiales</taxon>
        <taxon>Pseudonocardiaceae</taxon>
        <taxon>Amycolatopsis</taxon>
    </lineage>
</organism>
<proteinExistence type="predicted"/>
<dbReference type="InterPro" id="IPR045773">
    <property type="entry name" value="DUF6226"/>
</dbReference>
<comment type="caution">
    <text evidence="1">The sequence shown here is derived from an EMBL/GenBank/DDBJ whole genome shotgun (WGS) entry which is preliminary data.</text>
</comment>
<dbReference type="Proteomes" id="UP000549616">
    <property type="component" value="Unassembled WGS sequence"/>
</dbReference>
<evidence type="ECO:0000313" key="2">
    <source>
        <dbReference type="Proteomes" id="UP000549616"/>
    </source>
</evidence>
<evidence type="ECO:0000313" key="1">
    <source>
        <dbReference type="EMBL" id="NYI90206.1"/>
    </source>
</evidence>
<sequence length="193" mass="21060">MGEVRDEEYSRVTSPERYDIVHARAHAWTEQLRGLPGVEVDPLAPAPLDRDERYGEFDRGVRITSDRPGTLPLLLLQQDAPLSAQEGTVALLQVSVVRPDVVVFRQDCVCDACDHGSAGLLGAIDGKIAAVVGGPFVVLRGDGWNAQWHPDGGSSSNSRNHRSVMESCRRLAAGEEVRLPGHTEVFAGRSWLR</sequence>
<protein>
    <submittedName>
        <fullName evidence="1">Uncharacterized protein</fullName>
    </submittedName>
</protein>
<accession>A0A853B6Q2</accession>
<dbReference type="EMBL" id="JACCFK010000001">
    <property type="protein sequence ID" value="NYI90206.1"/>
    <property type="molecule type" value="Genomic_DNA"/>
</dbReference>
<gene>
    <name evidence="1" type="ORF">HNR02_003529</name>
</gene>
<keyword evidence="2" id="KW-1185">Reference proteome</keyword>
<reference evidence="1 2" key="1">
    <citation type="submission" date="2020-07" db="EMBL/GenBank/DDBJ databases">
        <title>Sequencing the genomes of 1000 actinobacteria strains.</title>
        <authorList>
            <person name="Klenk H.-P."/>
        </authorList>
    </citation>
    <scope>NUCLEOTIDE SEQUENCE [LARGE SCALE GENOMIC DNA]</scope>
    <source>
        <strain evidence="1 2">DSM 104006</strain>
    </source>
</reference>
<name>A0A853B6Q2_9PSEU</name>
<dbReference type="Pfam" id="PF19736">
    <property type="entry name" value="DUF6226"/>
    <property type="match status" value="1"/>
</dbReference>